<reference evidence="11" key="1">
    <citation type="submission" date="2021-03" db="EMBL/GenBank/DDBJ databases">
        <title>Antimicrobial resistance genes in bacteria isolated from Japanese honey, and their potential for conferring macrolide and lincosamide resistance in the American foulbrood pathogen Paenibacillus larvae.</title>
        <authorList>
            <person name="Okamoto M."/>
            <person name="Kumagai M."/>
            <person name="Kanamori H."/>
            <person name="Takamatsu D."/>
        </authorList>
    </citation>
    <scope>NUCLEOTIDE SEQUENCE</scope>
    <source>
        <strain evidence="11">J43TS3</strain>
    </source>
</reference>
<comment type="pathway">
    <text evidence="10">Lipid metabolism; phospholipid metabolism.</text>
</comment>
<comment type="subcellular location">
    <subcellularLocation>
        <location evidence="10">Cell membrane</location>
        <topology evidence="10">Multi-pass membrane protein</topology>
    </subcellularLocation>
</comment>
<organism evidence="11 12">
    <name type="scientific">Ornithinibacillus bavariensis</name>
    <dbReference type="NCBI Taxonomy" id="545502"/>
    <lineage>
        <taxon>Bacteria</taxon>
        <taxon>Bacillati</taxon>
        <taxon>Bacillota</taxon>
        <taxon>Bacilli</taxon>
        <taxon>Bacillales</taxon>
        <taxon>Bacillaceae</taxon>
        <taxon>Ornithinibacillus</taxon>
    </lineage>
</organism>
<keyword evidence="5 10" id="KW-1133">Transmembrane helix</keyword>
<feature type="transmembrane region" description="Helical" evidence="10">
    <location>
        <begin position="144"/>
        <end position="164"/>
    </location>
</feature>
<evidence type="ECO:0000313" key="11">
    <source>
        <dbReference type="EMBL" id="GIO27173.1"/>
    </source>
</evidence>
<keyword evidence="8 10" id="KW-0594">Phospholipid biosynthesis</keyword>
<proteinExistence type="inferred from homology"/>
<comment type="catalytic activity">
    <reaction evidence="10">
        <text>an acyl phosphate + sn-glycerol 3-phosphate = a 1-acyl-sn-glycero-3-phosphate + phosphate</text>
        <dbReference type="Rhea" id="RHEA:34075"/>
        <dbReference type="ChEBI" id="CHEBI:43474"/>
        <dbReference type="ChEBI" id="CHEBI:57597"/>
        <dbReference type="ChEBI" id="CHEBI:57970"/>
        <dbReference type="ChEBI" id="CHEBI:59918"/>
        <dbReference type="EC" id="2.3.1.275"/>
    </reaction>
</comment>
<dbReference type="RefSeq" id="WP_212920677.1">
    <property type="nucleotide sequence ID" value="NZ_BORP01000003.1"/>
</dbReference>
<evidence type="ECO:0000256" key="2">
    <source>
        <dbReference type="ARBA" id="ARBA00022516"/>
    </source>
</evidence>
<keyword evidence="7 10" id="KW-0472">Membrane</keyword>
<dbReference type="EMBL" id="BORP01000003">
    <property type="protein sequence ID" value="GIO27173.1"/>
    <property type="molecule type" value="Genomic_DNA"/>
</dbReference>
<evidence type="ECO:0000256" key="4">
    <source>
        <dbReference type="ARBA" id="ARBA00022692"/>
    </source>
</evidence>
<feature type="transmembrane region" description="Helical" evidence="10">
    <location>
        <begin position="115"/>
        <end position="137"/>
    </location>
</feature>
<dbReference type="PANTHER" id="PTHR30309:SF0">
    <property type="entry name" value="GLYCEROL-3-PHOSPHATE ACYLTRANSFERASE-RELATED"/>
    <property type="match status" value="1"/>
</dbReference>
<evidence type="ECO:0000256" key="3">
    <source>
        <dbReference type="ARBA" id="ARBA00022679"/>
    </source>
</evidence>
<evidence type="ECO:0000256" key="7">
    <source>
        <dbReference type="ARBA" id="ARBA00023136"/>
    </source>
</evidence>
<keyword evidence="12" id="KW-1185">Reference proteome</keyword>
<keyword evidence="6 10" id="KW-0443">Lipid metabolism</keyword>
<feature type="transmembrane region" description="Helical" evidence="10">
    <location>
        <begin position="86"/>
        <end position="103"/>
    </location>
</feature>
<evidence type="ECO:0000256" key="5">
    <source>
        <dbReference type="ARBA" id="ARBA00022989"/>
    </source>
</evidence>
<keyword evidence="2 10" id="KW-0444">Lipid biosynthesis</keyword>
<evidence type="ECO:0000256" key="8">
    <source>
        <dbReference type="ARBA" id="ARBA00023209"/>
    </source>
</evidence>
<dbReference type="Pfam" id="PF02660">
    <property type="entry name" value="G3P_acyltransf"/>
    <property type="match status" value="1"/>
</dbReference>
<keyword evidence="11" id="KW-0012">Acyltransferase</keyword>
<gene>
    <name evidence="11" type="primary">plsY_2</name>
    <name evidence="10" type="synonym">plsY</name>
    <name evidence="11" type="ORF">J43TS3_17840</name>
</gene>
<dbReference type="AlphaFoldDB" id="A0A919X980"/>
<dbReference type="EC" id="2.3.1.275" evidence="10"/>
<name>A0A919X980_9BACI</name>
<comment type="function">
    <text evidence="10">Catalyzes the transfer of an acyl group from acyl-phosphate (acyl-PO(4)) to glycerol-3-phosphate (G3P) to form lysophosphatidic acid (LPA). This enzyme utilizes acyl-phosphate as fatty acyl donor, but not acyl-CoA or acyl-ACP.</text>
</comment>
<evidence type="ECO:0000256" key="6">
    <source>
        <dbReference type="ARBA" id="ARBA00023098"/>
    </source>
</evidence>
<comment type="subunit">
    <text evidence="10">Probably interacts with PlsX.</text>
</comment>
<dbReference type="SMART" id="SM01207">
    <property type="entry name" value="G3P_acyltransf"/>
    <property type="match status" value="1"/>
</dbReference>
<protein>
    <recommendedName>
        <fullName evidence="10">Glycerol-3-phosphate acyltransferase</fullName>
    </recommendedName>
    <alternativeName>
        <fullName evidence="10">Acyl-PO4 G3P acyltransferase</fullName>
    </alternativeName>
    <alternativeName>
        <fullName evidence="10">Acyl-phosphate--glycerol-3-phosphate acyltransferase</fullName>
    </alternativeName>
    <alternativeName>
        <fullName evidence="10">G3P acyltransferase</fullName>
        <shortName evidence="10">GPAT</shortName>
        <ecNumber evidence="10">2.3.1.275</ecNumber>
    </alternativeName>
    <alternativeName>
        <fullName evidence="10">Lysophosphatidic acid synthase</fullName>
        <shortName evidence="10">LPA synthase</shortName>
    </alternativeName>
</protein>
<keyword evidence="9 10" id="KW-1208">Phospholipid metabolism</keyword>
<dbReference type="GO" id="GO:0043772">
    <property type="term" value="F:acyl-phosphate glycerol-3-phosphate acyltransferase activity"/>
    <property type="evidence" value="ECO:0007669"/>
    <property type="project" value="UniProtKB-UniRule"/>
</dbReference>
<feature type="transmembrane region" description="Helical" evidence="10">
    <location>
        <begin position="51"/>
        <end position="74"/>
    </location>
</feature>
<dbReference type="PANTHER" id="PTHR30309">
    <property type="entry name" value="INNER MEMBRANE PROTEIN YGIH"/>
    <property type="match status" value="1"/>
</dbReference>
<evidence type="ECO:0000256" key="10">
    <source>
        <dbReference type="HAMAP-Rule" id="MF_01043"/>
    </source>
</evidence>
<sequence>MYFLISILIGYAFGYIHGSQLVGKYKKIDIKNSGVKNAGASNTTILLGWKYGILVALIDIFKGTLAILIMLYILNENSITGDTQILLVYVTAMTVILGHNFPITMKFNGGKGTASLVGILLAIDWKIALIGIAILFIFTFATDYLVIGVLMMYISFLVTTYYFFGEEPTMIVVLLSVLSVVKHLENYKRIITKEERKLSSMFQKRVKE</sequence>
<keyword evidence="4 10" id="KW-0812">Transmembrane</keyword>
<dbReference type="Proteomes" id="UP000676917">
    <property type="component" value="Unassembled WGS sequence"/>
</dbReference>
<evidence type="ECO:0000256" key="9">
    <source>
        <dbReference type="ARBA" id="ARBA00023264"/>
    </source>
</evidence>
<dbReference type="InterPro" id="IPR003811">
    <property type="entry name" value="G3P_acylTferase_PlsY"/>
</dbReference>
<dbReference type="GO" id="GO:0005886">
    <property type="term" value="C:plasma membrane"/>
    <property type="evidence" value="ECO:0007669"/>
    <property type="project" value="UniProtKB-SubCell"/>
</dbReference>
<comment type="caution">
    <text evidence="11">The sequence shown here is derived from an EMBL/GenBank/DDBJ whole genome shotgun (WGS) entry which is preliminary data.</text>
</comment>
<keyword evidence="3 10" id="KW-0808">Transferase</keyword>
<accession>A0A919X980</accession>
<comment type="similarity">
    <text evidence="10">Belongs to the PlsY family.</text>
</comment>
<keyword evidence="1 10" id="KW-1003">Cell membrane</keyword>
<evidence type="ECO:0000313" key="12">
    <source>
        <dbReference type="Proteomes" id="UP000676917"/>
    </source>
</evidence>
<dbReference type="HAMAP" id="MF_01043">
    <property type="entry name" value="PlsY"/>
    <property type="match status" value="1"/>
</dbReference>
<dbReference type="GO" id="GO:0008654">
    <property type="term" value="P:phospholipid biosynthetic process"/>
    <property type="evidence" value="ECO:0007669"/>
    <property type="project" value="UniProtKB-UniRule"/>
</dbReference>
<evidence type="ECO:0000256" key="1">
    <source>
        <dbReference type="ARBA" id="ARBA00022475"/>
    </source>
</evidence>